<evidence type="ECO:0000256" key="2">
    <source>
        <dbReference type="ARBA" id="ARBA00022450"/>
    </source>
</evidence>
<dbReference type="RefSeq" id="WP_153383247.1">
    <property type="nucleotide sequence ID" value="NZ_WIVW01000103.1"/>
</dbReference>
<accession>A0A7X1Y2Y2</accession>
<dbReference type="FunFam" id="3.40.50.980:FF:000001">
    <property type="entry name" value="Non-ribosomal peptide synthetase"/>
    <property type="match status" value="1"/>
</dbReference>
<dbReference type="InterPro" id="IPR023213">
    <property type="entry name" value="CAT-like_dom_sf"/>
</dbReference>
<comment type="caution">
    <text evidence="5">The sequence shown here is derived from an EMBL/GenBank/DDBJ whole genome shotgun (WGS) entry which is preliminary data.</text>
</comment>
<dbReference type="Pfam" id="PF00668">
    <property type="entry name" value="Condensation"/>
    <property type="match status" value="1"/>
</dbReference>
<dbReference type="AlphaFoldDB" id="A0A7X1Y2Y2"/>
<dbReference type="PANTHER" id="PTHR45398:SF1">
    <property type="entry name" value="ENZYME, PUTATIVE (JCVI)-RELATED"/>
    <property type="match status" value="1"/>
</dbReference>
<name>A0A7X1Y2Y2_9PSED</name>
<feature type="non-terminal residue" evidence="5">
    <location>
        <position position="846"/>
    </location>
</feature>
<dbReference type="SUPFAM" id="SSF56801">
    <property type="entry name" value="Acetyl-CoA synthetase-like"/>
    <property type="match status" value="1"/>
</dbReference>
<evidence type="ECO:0000259" key="3">
    <source>
        <dbReference type="Pfam" id="PF00501"/>
    </source>
</evidence>
<protein>
    <submittedName>
        <fullName evidence="5">AMP-binding protein</fullName>
    </submittedName>
</protein>
<dbReference type="InterPro" id="IPR020845">
    <property type="entry name" value="AMP-binding_CS"/>
</dbReference>
<evidence type="ECO:0000313" key="6">
    <source>
        <dbReference type="Proteomes" id="UP000437970"/>
    </source>
</evidence>
<dbReference type="Gene3D" id="3.30.559.30">
    <property type="entry name" value="Nonribosomal peptide synthetase, condensation domain"/>
    <property type="match status" value="1"/>
</dbReference>
<dbReference type="FunFam" id="3.40.50.980:FF:000002">
    <property type="entry name" value="Enterobactin synthetase component F"/>
    <property type="match status" value="1"/>
</dbReference>
<organism evidence="5 6">
    <name type="scientific">Pseudomonas helleri</name>
    <dbReference type="NCBI Taxonomy" id="1608996"/>
    <lineage>
        <taxon>Bacteria</taxon>
        <taxon>Pseudomonadati</taxon>
        <taxon>Pseudomonadota</taxon>
        <taxon>Gammaproteobacteria</taxon>
        <taxon>Pseudomonadales</taxon>
        <taxon>Pseudomonadaceae</taxon>
        <taxon>Pseudomonas</taxon>
    </lineage>
</organism>
<dbReference type="Gene3D" id="3.30.559.10">
    <property type="entry name" value="Chloramphenicol acetyltransferase-like domain"/>
    <property type="match status" value="1"/>
</dbReference>
<dbReference type="EMBL" id="WIVW01000103">
    <property type="protein sequence ID" value="MQU29650.1"/>
    <property type="molecule type" value="Genomic_DNA"/>
</dbReference>
<evidence type="ECO:0000259" key="4">
    <source>
        <dbReference type="Pfam" id="PF00668"/>
    </source>
</evidence>
<dbReference type="InterPro" id="IPR000873">
    <property type="entry name" value="AMP-dep_synth/lig_dom"/>
</dbReference>
<evidence type="ECO:0000256" key="1">
    <source>
        <dbReference type="ARBA" id="ARBA00001957"/>
    </source>
</evidence>
<dbReference type="SUPFAM" id="SSF52777">
    <property type="entry name" value="CoA-dependent acyltransferases"/>
    <property type="match status" value="2"/>
</dbReference>
<dbReference type="PANTHER" id="PTHR45398">
    <property type="match status" value="1"/>
</dbReference>
<dbReference type="Pfam" id="PF00501">
    <property type="entry name" value="AMP-binding"/>
    <property type="match status" value="1"/>
</dbReference>
<comment type="cofactor">
    <cofactor evidence="1">
        <name>pantetheine 4'-phosphate</name>
        <dbReference type="ChEBI" id="CHEBI:47942"/>
    </cofactor>
</comment>
<dbReference type="CDD" id="cd19531">
    <property type="entry name" value="LCL_NRPS-like"/>
    <property type="match status" value="1"/>
</dbReference>
<dbReference type="Proteomes" id="UP000437970">
    <property type="component" value="Unassembled WGS sequence"/>
</dbReference>
<dbReference type="Gene3D" id="3.40.50.980">
    <property type="match status" value="2"/>
</dbReference>
<dbReference type="InterPro" id="IPR001242">
    <property type="entry name" value="Condensation_dom"/>
</dbReference>
<reference evidence="5 6" key="1">
    <citation type="submission" date="2019-10" db="EMBL/GenBank/DDBJ databases">
        <title>Evaluation of single-gene subtyping targets for Pseudomonas.</title>
        <authorList>
            <person name="Reichler S.J."/>
            <person name="Orsi R.H."/>
            <person name="Wiedmann M."/>
            <person name="Martin N.H."/>
            <person name="Murphy S.I."/>
        </authorList>
    </citation>
    <scope>NUCLEOTIDE SEQUENCE [LARGE SCALE GENOMIC DNA]</scope>
    <source>
        <strain evidence="5 6">FSL R10-1984</strain>
    </source>
</reference>
<feature type="domain" description="Condensation" evidence="4">
    <location>
        <begin position="49"/>
        <end position="494"/>
    </location>
</feature>
<feature type="domain" description="AMP-dependent synthetase/ligase" evidence="3">
    <location>
        <begin position="518"/>
        <end position="845"/>
    </location>
</feature>
<dbReference type="PROSITE" id="PS00455">
    <property type="entry name" value="AMP_BINDING"/>
    <property type="match status" value="1"/>
</dbReference>
<dbReference type="FunFam" id="3.30.559.10:FF:000012">
    <property type="entry name" value="Non-ribosomal peptide synthetase"/>
    <property type="match status" value="1"/>
</dbReference>
<evidence type="ECO:0000313" key="5">
    <source>
        <dbReference type="EMBL" id="MQU29650.1"/>
    </source>
</evidence>
<sequence>MNAEKSLKLARRFIELPLEKRQLFLDGLRAEGIDFSQFPIPADVPQADRNALSYAQRRMWFLWQLDPLSGAYNLPGAVRLKGALNIAALEQAFAHVVQRHETLRTVFRQNPDDSLEQAPLSAPLVVEQVDLSLLPTIEREQAVAAQAQQQSLQPFDLASGPLLRIKLIKLDACEHVLLLTLHHIVSDGWSMNVLIDEFIRGYDAFERGHTPQLTDVPIQYSDYALWQRRWLEAGEQARQLTYWQAQLGDEHPVMALPADYPRPAMPSYRGTRHEFAVAPELVEQLRALAQQHQVTLFMLLLGAFNILLHRYSGQNDLRVGVPIANRNRREVEGLIGFFVNTQVLRTQLTAQTSVAELLSAVKETALGAQAHQELPFEQLVEALKLERNLSHNPLFQVMYNHQPNVADIEAVSTASGLELGLIEWEGRTTQFDLSLDTYEKGGRLHAALTYANDLFDASTITRMARHWSNLLRALVDDSDRRVGELPMLDAGEVQTQVHDWNTTQVDYPTHTCLQQLIEAQVARTPEATALLFGAQAMTYAQLNARANSLAHALREQGVGPDVLVGIAVERSLEMVIGLLAILKAGGAYVPLDPDYPQERLAYMIEDSGIGLLLTQTALLTKLPVSGLKVICLDQNSDWLDAFSVSNPVVAQDSQHLAYVIYTSGSTGRPKGAGNTHAALVNRLSWMQQAYTLTAEDAVLQKTPFSFDVSVWEFFWPLLTGARLVLAQPGEHREPLRLIDTIRAQRITTLHFVPSMLQAFIHETGVEQCHSLRRIVCSGEALPVDAQQQVFAKLPKAELYNLYGPTEAAIDVTHWTCVDEGSASVPIGLPIANLRTLVLDADLSPVA</sequence>
<keyword evidence="2" id="KW-0596">Phosphopantetheine</keyword>
<gene>
    <name evidence="5" type="ORF">GHO29_24690</name>
</gene>
<proteinExistence type="predicted"/>
<dbReference type="GO" id="GO:0003824">
    <property type="term" value="F:catalytic activity"/>
    <property type="evidence" value="ECO:0007669"/>
    <property type="project" value="InterPro"/>
</dbReference>